<keyword evidence="10" id="KW-0830">Ubiquinone</keyword>
<comment type="similarity">
    <text evidence="1">Belongs to the complex I 24 kDa subunit family.</text>
</comment>
<dbReference type="AlphaFoldDB" id="U4LEU4"/>
<dbReference type="STRING" id="1076935.U4LEU4"/>
<evidence type="ECO:0000313" key="11">
    <source>
        <dbReference type="Proteomes" id="UP000018144"/>
    </source>
</evidence>
<evidence type="ECO:0000256" key="1">
    <source>
        <dbReference type="ARBA" id="ARBA00010643"/>
    </source>
</evidence>
<evidence type="ECO:0000256" key="8">
    <source>
        <dbReference type="ARBA" id="ARBA00034078"/>
    </source>
</evidence>
<dbReference type="GO" id="GO:0016491">
    <property type="term" value="F:oxidoreductase activity"/>
    <property type="evidence" value="ECO:0007669"/>
    <property type="project" value="InterPro"/>
</dbReference>
<evidence type="ECO:0000256" key="2">
    <source>
        <dbReference type="ARBA" id="ARBA00022714"/>
    </source>
</evidence>
<dbReference type="FunFam" id="1.10.10.1590:FF:000001">
    <property type="entry name" value="NADH-quinone oxidoreductase subunit E"/>
    <property type="match status" value="1"/>
</dbReference>
<accession>U4LEU4</accession>
<feature type="compositionally biased region" description="Polar residues" evidence="9">
    <location>
        <begin position="278"/>
        <end position="291"/>
    </location>
</feature>
<comment type="cofactor">
    <cofactor evidence="8">
        <name>[2Fe-2S] cluster</name>
        <dbReference type="ChEBI" id="CHEBI:190135"/>
    </cofactor>
</comment>
<dbReference type="InterPro" id="IPR002023">
    <property type="entry name" value="NuoE-like"/>
</dbReference>
<dbReference type="FunFam" id="3.40.30.10:FF:000022">
    <property type="entry name" value="NADH dehydrogenase flavoprotein 2, mitochondrial"/>
    <property type="match status" value="1"/>
</dbReference>
<proteinExistence type="inferred from homology"/>
<evidence type="ECO:0000256" key="5">
    <source>
        <dbReference type="ARBA" id="ARBA00023004"/>
    </source>
</evidence>
<keyword evidence="6" id="KW-0411">Iron-sulfur</keyword>
<dbReference type="GO" id="GO:0005743">
    <property type="term" value="C:mitochondrial inner membrane"/>
    <property type="evidence" value="ECO:0007669"/>
    <property type="project" value="UniProtKB-ARBA"/>
</dbReference>
<dbReference type="Gene3D" id="1.10.10.1590">
    <property type="entry name" value="NADH-quinone oxidoreductase subunit E"/>
    <property type="match status" value="1"/>
</dbReference>
<evidence type="ECO:0000256" key="4">
    <source>
        <dbReference type="ARBA" id="ARBA00022967"/>
    </source>
</evidence>
<dbReference type="PANTHER" id="PTHR10371">
    <property type="entry name" value="NADH DEHYDROGENASE UBIQUINONE FLAVOPROTEIN 2, MITOCHONDRIAL"/>
    <property type="match status" value="1"/>
</dbReference>
<dbReference type="PROSITE" id="PS01099">
    <property type="entry name" value="COMPLEX1_24K"/>
    <property type="match status" value="1"/>
</dbReference>
<evidence type="ECO:0000256" key="9">
    <source>
        <dbReference type="SAM" id="MobiDB-lite"/>
    </source>
</evidence>
<name>U4LEU4_PYROM</name>
<dbReference type="GO" id="GO:0008137">
    <property type="term" value="F:NADH dehydrogenase (ubiquinone) activity"/>
    <property type="evidence" value="ECO:0007669"/>
    <property type="project" value="UniProtKB-ARBA"/>
</dbReference>
<evidence type="ECO:0000256" key="3">
    <source>
        <dbReference type="ARBA" id="ARBA00022723"/>
    </source>
</evidence>
<dbReference type="PANTHER" id="PTHR10371:SF3">
    <property type="entry name" value="NADH DEHYDROGENASE [UBIQUINONE] FLAVOPROTEIN 2, MITOCHONDRIAL"/>
    <property type="match status" value="1"/>
</dbReference>
<feature type="compositionally biased region" description="Low complexity" evidence="9">
    <location>
        <begin position="265"/>
        <end position="277"/>
    </location>
</feature>
<dbReference type="SUPFAM" id="SSF52833">
    <property type="entry name" value="Thioredoxin-like"/>
    <property type="match status" value="1"/>
</dbReference>
<keyword evidence="11" id="KW-1185">Reference proteome</keyword>
<dbReference type="Pfam" id="PF01257">
    <property type="entry name" value="2Fe-2S_thioredx"/>
    <property type="match status" value="1"/>
</dbReference>
<dbReference type="GO" id="GO:0006120">
    <property type="term" value="P:mitochondrial electron transport, NADH to ubiquinone"/>
    <property type="evidence" value="ECO:0007669"/>
    <property type="project" value="UniProtKB-ARBA"/>
</dbReference>
<keyword evidence="3" id="KW-0479">Metal-binding</keyword>
<feature type="region of interest" description="Disordered" evidence="9">
    <location>
        <begin position="226"/>
        <end position="304"/>
    </location>
</feature>
<dbReference type="OrthoDB" id="10254187at2759"/>
<dbReference type="NCBIfam" id="TIGR01958">
    <property type="entry name" value="nuoE_fam"/>
    <property type="match status" value="1"/>
</dbReference>
<dbReference type="CDD" id="cd03064">
    <property type="entry name" value="TRX_Fd_NuoE"/>
    <property type="match status" value="1"/>
</dbReference>
<dbReference type="eggNOG" id="KOG3196">
    <property type="taxonomic scope" value="Eukaryota"/>
</dbReference>
<sequence length="304" mass="33189">MSFRLPSRLLFAGARRQIVAVPTQKSIVRSFSECGVRRSDALAVHRNTTDNNPSIPFKFNEQNQKLMDEILKRYPPQYKKAAIMPLLDLGQRQHGFCSISVMNEVARLLEVPPMRVYEVATFYTMYARDPVGKYHLQVCTTTPCMLCNSDEVMEAIQSHLGITPGHTTKDGIFTFSEVECLGACVNGPMVQINDDYYEDLTGPKMIQLLDALKAAADSLPAQLPMWDEPAPTGATSGKGTGPITGKDKGVKSGKGINTGNGQKVGGVRVPEPGPVSGRQTCENSAGLTNLTGPKWGPEVFRKDL</sequence>
<dbReference type="InterPro" id="IPR041921">
    <property type="entry name" value="NuoE_N"/>
</dbReference>
<reference evidence="10 11" key="1">
    <citation type="journal article" date="2013" name="PLoS Genet.">
        <title>The genome and development-dependent transcriptomes of Pyronema confluens: a window into fungal evolution.</title>
        <authorList>
            <person name="Traeger S."/>
            <person name="Altegoer F."/>
            <person name="Freitag M."/>
            <person name="Gabaldon T."/>
            <person name="Kempken F."/>
            <person name="Kumar A."/>
            <person name="Marcet-Houben M."/>
            <person name="Poggeler S."/>
            <person name="Stajich J.E."/>
            <person name="Nowrousian M."/>
        </authorList>
    </citation>
    <scope>NUCLEOTIDE SEQUENCE [LARGE SCALE GENOMIC DNA]</scope>
    <source>
        <strain evidence="11">CBS 100304</strain>
        <tissue evidence="10">Vegetative mycelium</tissue>
    </source>
</reference>
<dbReference type="GO" id="GO:0098796">
    <property type="term" value="C:membrane protein complex"/>
    <property type="evidence" value="ECO:0007669"/>
    <property type="project" value="UniProtKB-ARBA"/>
</dbReference>
<dbReference type="OMA" id="ERTMHYL"/>
<dbReference type="Gene3D" id="3.40.30.10">
    <property type="entry name" value="Glutaredoxin"/>
    <property type="match status" value="1"/>
</dbReference>
<protein>
    <submittedName>
        <fullName evidence="10">Similar to NADH-ubiquinone oxidoreductase 24 kDa subunit, mitochondrial acc. no. P40915</fullName>
    </submittedName>
</protein>
<dbReference type="InterPro" id="IPR036249">
    <property type="entry name" value="Thioredoxin-like_sf"/>
</dbReference>
<dbReference type="InterPro" id="IPR042128">
    <property type="entry name" value="NuoE_dom"/>
</dbReference>
<dbReference type="EMBL" id="HF935464">
    <property type="protein sequence ID" value="CCX30649.1"/>
    <property type="molecule type" value="Genomic_DNA"/>
</dbReference>
<keyword evidence="5" id="KW-0408">Iron</keyword>
<gene>
    <name evidence="10" type="ORF">PCON_08988</name>
</gene>
<dbReference type="GO" id="GO:0051537">
    <property type="term" value="F:2 iron, 2 sulfur cluster binding"/>
    <property type="evidence" value="ECO:0007669"/>
    <property type="project" value="UniProtKB-KW"/>
</dbReference>
<dbReference type="Proteomes" id="UP000018144">
    <property type="component" value="Unassembled WGS sequence"/>
</dbReference>
<dbReference type="GO" id="GO:0046872">
    <property type="term" value="F:metal ion binding"/>
    <property type="evidence" value="ECO:0007669"/>
    <property type="project" value="UniProtKB-KW"/>
</dbReference>
<keyword evidence="2" id="KW-0001">2Fe-2S</keyword>
<organism evidence="10 11">
    <name type="scientific">Pyronema omphalodes (strain CBS 100304)</name>
    <name type="common">Pyronema confluens</name>
    <dbReference type="NCBI Taxonomy" id="1076935"/>
    <lineage>
        <taxon>Eukaryota</taxon>
        <taxon>Fungi</taxon>
        <taxon>Dikarya</taxon>
        <taxon>Ascomycota</taxon>
        <taxon>Pezizomycotina</taxon>
        <taxon>Pezizomycetes</taxon>
        <taxon>Pezizales</taxon>
        <taxon>Pyronemataceae</taxon>
        <taxon>Pyronema</taxon>
    </lineage>
</organism>
<keyword evidence="4" id="KW-1278">Translocase</keyword>
<evidence type="ECO:0000256" key="7">
    <source>
        <dbReference type="ARBA" id="ARBA00023027"/>
    </source>
</evidence>
<dbReference type="GO" id="GO:1902494">
    <property type="term" value="C:catalytic complex"/>
    <property type="evidence" value="ECO:0007669"/>
    <property type="project" value="UniProtKB-ARBA"/>
</dbReference>
<evidence type="ECO:0000313" key="10">
    <source>
        <dbReference type="EMBL" id="CCX30649.1"/>
    </source>
</evidence>
<evidence type="ECO:0000256" key="6">
    <source>
        <dbReference type="ARBA" id="ARBA00023014"/>
    </source>
</evidence>
<keyword evidence="7" id="KW-0520">NAD</keyword>